<keyword evidence="3" id="KW-1185">Reference proteome</keyword>
<evidence type="ECO:0000256" key="1">
    <source>
        <dbReference type="SAM" id="SignalP"/>
    </source>
</evidence>
<dbReference type="Proteomes" id="UP000606008">
    <property type="component" value="Unassembled WGS sequence"/>
</dbReference>
<protein>
    <recommendedName>
        <fullName evidence="4">DUF4221 domain-containing protein</fullName>
    </recommendedName>
</protein>
<evidence type="ECO:0000313" key="3">
    <source>
        <dbReference type="Proteomes" id="UP000606008"/>
    </source>
</evidence>
<evidence type="ECO:0000313" key="2">
    <source>
        <dbReference type="EMBL" id="NID10086.1"/>
    </source>
</evidence>
<gene>
    <name evidence="2" type="ORF">F7231_07860</name>
</gene>
<feature type="signal peptide" evidence="1">
    <location>
        <begin position="1"/>
        <end position="19"/>
    </location>
</feature>
<dbReference type="EMBL" id="WAEL01000002">
    <property type="protein sequence ID" value="NID10086.1"/>
    <property type="molecule type" value="Genomic_DNA"/>
</dbReference>
<accession>A0ABX0QFV9</accession>
<reference evidence="2" key="1">
    <citation type="submission" date="2024-05" db="EMBL/GenBank/DDBJ databases">
        <authorList>
            <person name="Jung D.-H."/>
        </authorList>
    </citation>
    <scope>NUCLEOTIDE SEQUENCE</scope>
    <source>
        <strain evidence="2">JA-25</strain>
    </source>
</reference>
<organism evidence="2 3">
    <name type="scientific">Fibrivirga algicola</name>
    <dbReference type="NCBI Taxonomy" id="2950420"/>
    <lineage>
        <taxon>Bacteria</taxon>
        <taxon>Pseudomonadati</taxon>
        <taxon>Bacteroidota</taxon>
        <taxon>Cytophagia</taxon>
        <taxon>Cytophagales</taxon>
        <taxon>Spirosomataceae</taxon>
        <taxon>Fibrivirga</taxon>
    </lineage>
</organism>
<proteinExistence type="predicted"/>
<comment type="caution">
    <text evidence="2">The sequence shown here is derived from an EMBL/GenBank/DDBJ whole genome shotgun (WGS) entry which is preliminary data.</text>
</comment>
<name>A0ABX0QFV9_9BACT</name>
<feature type="chain" id="PRO_5045617807" description="DUF4221 domain-containing protein" evidence="1">
    <location>
        <begin position="20"/>
        <end position="364"/>
    </location>
</feature>
<keyword evidence="1" id="KW-0732">Signal</keyword>
<sequence>MNRIVLLILLILSSTCVRAQESVEKTDSTITRIVYPEKELKLWYGSDDFRVDRFVILPNYTLLYNNELSTFRLLSNAENLVKDEERLLAIKLIKPYRVNVGNDQKWALGPTTTWFTVLTDSTVIAGTVLFSGLNGVPGYLLITIKNDKLLIDQKHFDLDCKTDAIDSNNMQLLSQYVDYKGLQLYSSLFVLAPTPKNKFVVKKSVYLKTAQKPLYPCYVREDNLEEPAEKRQLIPFQLIATNDRLLIYDPEAERLRVVTTDIANPVLLDVAEALPGNVPKGRKFGREFMVDRVTKQLYYKTLADSNGSVDQLVMGVDLKADKITFDPVLRSGMNDYFSRYVNNRKLFFYDSKKGYIYVTNADLP</sequence>
<evidence type="ECO:0008006" key="4">
    <source>
        <dbReference type="Google" id="ProtNLM"/>
    </source>
</evidence>
<dbReference type="RefSeq" id="WP_166691500.1">
    <property type="nucleotide sequence ID" value="NZ_WAEL01000002.1"/>
</dbReference>